<keyword evidence="5" id="KW-0067">ATP-binding</keyword>
<dbReference type="SUPFAM" id="SSF48019">
    <property type="entry name" value="post-AAA+ oligomerization domain-like"/>
    <property type="match status" value="1"/>
</dbReference>
<dbReference type="GO" id="GO:0008047">
    <property type="term" value="F:enzyme activator activity"/>
    <property type="evidence" value="ECO:0007669"/>
    <property type="project" value="TreeGrafter"/>
</dbReference>
<gene>
    <name evidence="8" type="ORF">A2V81_04490</name>
</gene>
<evidence type="ECO:0000259" key="7">
    <source>
        <dbReference type="SMART" id="SM00382"/>
    </source>
</evidence>
<dbReference type="Gene3D" id="1.20.272.10">
    <property type="match status" value="1"/>
</dbReference>
<evidence type="ECO:0000313" key="8">
    <source>
        <dbReference type="EMBL" id="OGC81740.1"/>
    </source>
</evidence>
<dbReference type="FunFam" id="1.20.272.10:FF:000001">
    <property type="entry name" value="Putative AAA family ATPase"/>
    <property type="match status" value="1"/>
</dbReference>
<dbReference type="Gene3D" id="1.10.8.60">
    <property type="match status" value="1"/>
</dbReference>
<dbReference type="InterPro" id="IPR032423">
    <property type="entry name" value="AAA_assoc_2"/>
</dbReference>
<dbReference type="InterPro" id="IPR051314">
    <property type="entry name" value="AAA_ATPase_RarA/MGS1/WRNIP1"/>
</dbReference>
<evidence type="ECO:0000256" key="1">
    <source>
        <dbReference type="ARBA" id="ARBA00002393"/>
    </source>
</evidence>
<dbReference type="FunFam" id="3.40.50.300:FF:000137">
    <property type="entry name" value="Replication-associated recombination protein A"/>
    <property type="match status" value="1"/>
</dbReference>
<dbReference type="InterPro" id="IPR008921">
    <property type="entry name" value="DNA_pol3_clamp-load_cplx_C"/>
</dbReference>
<feature type="domain" description="AAA+ ATPase" evidence="7">
    <location>
        <begin position="37"/>
        <end position="154"/>
    </location>
</feature>
<comment type="function">
    <text evidence="1">DNA-dependent ATPase that plays important roles in cellular responses to stalled DNA replication processes.</text>
</comment>
<dbReference type="GO" id="GO:0017116">
    <property type="term" value="F:single-stranded DNA helicase activity"/>
    <property type="evidence" value="ECO:0007669"/>
    <property type="project" value="TreeGrafter"/>
</dbReference>
<comment type="caution">
    <text evidence="8">The sequence shown here is derived from an EMBL/GenBank/DDBJ whole genome shotgun (WGS) entry which is preliminary data.</text>
</comment>
<dbReference type="InterPro" id="IPR003959">
    <property type="entry name" value="ATPase_AAA_core"/>
</dbReference>
<dbReference type="InterPro" id="IPR027417">
    <property type="entry name" value="P-loop_NTPase"/>
</dbReference>
<name>A0A1F4XJG4_9BACT</name>
<proteinExistence type="inferred from homology"/>
<dbReference type="Pfam" id="PF16193">
    <property type="entry name" value="AAA_assoc_2"/>
    <property type="match status" value="1"/>
</dbReference>
<dbReference type="InterPro" id="IPR003593">
    <property type="entry name" value="AAA+_ATPase"/>
</dbReference>
<keyword evidence="3" id="KW-0235">DNA replication</keyword>
<dbReference type="Pfam" id="PF00004">
    <property type="entry name" value="AAA"/>
    <property type="match status" value="1"/>
</dbReference>
<dbReference type="Proteomes" id="UP000177614">
    <property type="component" value="Unassembled WGS sequence"/>
</dbReference>
<dbReference type="Pfam" id="PF12002">
    <property type="entry name" value="MgsA_C"/>
    <property type="match status" value="1"/>
</dbReference>
<keyword evidence="6" id="KW-0175">Coiled coil</keyword>
<dbReference type="SUPFAM" id="SSF52540">
    <property type="entry name" value="P-loop containing nucleoside triphosphate hydrolases"/>
    <property type="match status" value="1"/>
</dbReference>
<feature type="coiled-coil region" evidence="6">
    <location>
        <begin position="69"/>
        <end position="96"/>
    </location>
</feature>
<dbReference type="GO" id="GO:0016887">
    <property type="term" value="F:ATP hydrolysis activity"/>
    <property type="evidence" value="ECO:0007669"/>
    <property type="project" value="InterPro"/>
</dbReference>
<reference evidence="8 9" key="1">
    <citation type="journal article" date="2016" name="Nat. Commun.">
        <title>Thousands of microbial genomes shed light on interconnected biogeochemical processes in an aquifer system.</title>
        <authorList>
            <person name="Anantharaman K."/>
            <person name="Brown C.T."/>
            <person name="Hug L.A."/>
            <person name="Sharon I."/>
            <person name="Castelle C.J."/>
            <person name="Probst A.J."/>
            <person name="Thomas B.C."/>
            <person name="Singh A."/>
            <person name="Wilkins M.J."/>
            <person name="Karaoz U."/>
            <person name="Brodie E.L."/>
            <person name="Williams K.H."/>
            <person name="Hubbard S.S."/>
            <person name="Banfield J.F."/>
        </authorList>
    </citation>
    <scope>NUCLEOTIDE SEQUENCE [LARGE SCALE GENOMIC DNA]</scope>
</reference>
<dbReference type="GO" id="GO:0005524">
    <property type="term" value="F:ATP binding"/>
    <property type="evidence" value="ECO:0007669"/>
    <property type="project" value="UniProtKB-KW"/>
</dbReference>
<sequence>MLPLAHRIRPQTLDHFFGQEHLLGKEGILRKLLGAEVLHSFLLHGPSGTGKTTIASIIAHNFDAYFIELNATDAKVSVLKKKIVEAKEKYEAYNKKTIIFIDEIHRFNKAQQDALLPAVEAGDIVLIGATTENPSYEVNQALLSRVTVYKLDPLSQDSLRQILDRALKVGFEDKYALSEEVKDHLIQIAAGDARTLLNSLELLISSKQISSDLNTIRTFLEKQYMRYDKKSSEHYNTISAFIKSVRGSDVDASLIWLWKMVESGEDPKFIFRRMMILASEDIGMADSYALIFVTTAMQAFEAVGYPEGKYFLAHACIYIAKAPKSNNIAQAIGNVSTYIKENPILQVPLHLTKEGGKNYLYPHNYPGNWVKQDYFPVDAARKKLYPEQSLR</sequence>
<dbReference type="GO" id="GO:0006261">
    <property type="term" value="P:DNA-templated DNA replication"/>
    <property type="evidence" value="ECO:0007669"/>
    <property type="project" value="TreeGrafter"/>
</dbReference>
<dbReference type="InterPro" id="IPR021886">
    <property type="entry name" value="MgsA_C"/>
</dbReference>
<dbReference type="GO" id="GO:0000731">
    <property type="term" value="P:DNA synthesis involved in DNA repair"/>
    <property type="evidence" value="ECO:0007669"/>
    <property type="project" value="TreeGrafter"/>
</dbReference>
<dbReference type="EMBL" id="MEWR01000020">
    <property type="protein sequence ID" value="OGC81740.1"/>
    <property type="molecule type" value="Genomic_DNA"/>
</dbReference>
<dbReference type="PANTHER" id="PTHR13779:SF7">
    <property type="entry name" value="ATPASE WRNIP1"/>
    <property type="match status" value="1"/>
</dbReference>
<dbReference type="CDD" id="cd18139">
    <property type="entry name" value="HLD_clamp_RarA"/>
    <property type="match status" value="1"/>
</dbReference>
<dbReference type="Gene3D" id="1.10.3710.10">
    <property type="entry name" value="DNA polymerase III clamp loader subunits, C-terminal domain"/>
    <property type="match status" value="1"/>
</dbReference>
<dbReference type="SMART" id="SM00382">
    <property type="entry name" value="AAA"/>
    <property type="match status" value="1"/>
</dbReference>
<comment type="similarity">
    <text evidence="2">Belongs to the AAA ATPase family. RarA/MGS1/WRNIP1 subfamily.</text>
</comment>
<accession>A0A1F4XJG4</accession>
<evidence type="ECO:0000256" key="3">
    <source>
        <dbReference type="ARBA" id="ARBA00022705"/>
    </source>
</evidence>
<evidence type="ECO:0000256" key="2">
    <source>
        <dbReference type="ARBA" id="ARBA00008959"/>
    </source>
</evidence>
<dbReference type="PANTHER" id="PTHR13779">
    <property type="entry name" value="WERNER HELICASE-INTERACTING PROTEIN 1 FAMILY MEMBER"/>
    <property type="match status" value="1"/>
</dbReference>
<evidence type="ECO:0000256" key="6">
    <source>
        <dbReference type="SAM" id="Coils"/>
    </source>
</evidence>
<organism evidence="8 9">
    <name type="scientific">Candidatus Abawacabacteria bacterium RBG_16_42_10</name>
    <dbReference type="NCBI Taxonomy" id="1817814"/>
    <lineage>
        <taxon>Bacteria</taxon>
        <taxon>Candidatus Abawacaibacteriota</taxon>
    </lineage>
</organism>
<protein>
    <recommendedName>
        <fullName evidence="7">AAA+ ATPase domain-containing protein</fullName>
    </recommendedName>
</protein>
<dbReference type="CDD" id="cd00009">
    <property type="entry name" value="AAA"/>
    <property type="match status" value="1"/>
</dbReference>
<dbReference type="STRING" id="1817814.A2V81_04490"/>
<evidence type="ECO:0000256" key="5">
    <source>
        <dbReference type="ARBA" id="ARBA00022840"/>
    </source>
</evidence>
<keyword evidence="4" id="KW-0547">Nucleotide-binding</keyword>
<evidence type="ECO:0000313" key="9">
    <source>
        <dbReference type="Proteomes" id="UP000177614"/>
    </source>
</evidence>
<dbReference type="Gene3D" id="3.40.50.300">
    <property type="entry name" value="P-loop containing nucleotide triphosphate hydrolases"/>
    <property type="match status" value="1"/>
</dbReference>
<dbReference type="GO" id="GO:0003677">
    <property type="term" value="F:DNA binding"/>
    <property type="evidence" value="ECO:0007669"/>
    <property type="project" value="InterPro"/>
</dbReference>
<dbReference type="AlphaFoldDB" id="A0A1F4XJG4"/>
<evidence type="ECO:0000256" key="4">
    <source>
        <dbReference type="ARBA" id="ARBA00022741"/>
    </source>
</evidence>